<feature type="non-terminal residue" evidence="1">
    <location>
        <position position="1"/>
    </location>
</feature>
<proteinExistence type="predicted"/>
<accession>A0A382G5D4</accession>
<dbReference type="EMBL" id="UINC01053672">
    <property type="protein sequence ID" value="SVB70470.1"/>
    <property type="molecule type" value="Genomic_DNA"/>
</dbReference>
<protein>
    <submittedName>
        <fullName evidence="1">Uncharacterized protein</fullName>
    </submittedName>
</protein>
<gene>
    <name evidence="1" type="ORF">METZ01_LOCUS223324</name>
</gene>
<sequence length="21" mass="2283">NKILVKEGDILETGQTIAIVK</sequence>
<dbReference type="AlphaFoldDB" id="A0A382G5D4"/>
<reference evidence="1" key="1">
    <citation type="submission" date="2018-05" db="EMBL/GenBank/DDBJ databases">
        <authorList>
            <person name="Lanie J.A."/>
            <person name="Ng W.-L."/>
            <person name="Kazmierczak K.M."/>
            <person name="Andrzejewski T.M."/>
            <person name="Davidsen T.M."/>
            <person name="Wayne K.J."/>
            <person name="Tettelin H."/>
            <person name="Glass J.I."/>
            <person name="Rusch D."/>
            <person name="Podicherti R."/>
            <person name="Tsui H.-C.T."/>
            <person name="Winkler M.E."/>
        </authorList>
    </citation>
    <scope>NUCLEOTIDE SEQUENCE</scope>
</reference>
<organism evidence="1">
    <name type="scientific">marine metagenome</name>
    <dbReference type="NCBI Taxonomy" id="408172"/>
    <lineage>
        <taxon>unclassified sequences</taxon>
        <taxon>metagenomes</taxon>
        <taxon>ecological metagenomes</taxon>
    </lineage>
</organism>
<name>A0A382G5D4_9ZZZZ</name>
<evidence type="ECO:0000313" key="1">
    <source>
        <dbReference type="EMBL" id="SVB70470.1"/>
    </source>
</evidence>